<organism evidence="2 3">
    <name type="scientific">Pseudoalteromonas spongiae</name>
    <dbReference type="NCBI Taxonomy" id="298657"/>
    <lineage>
        <taxon>Bacteria</taxon>
        <taxon>Pseudomonadati</taxon>
        <taxon>Pseudomonadota</taxon>
        <taxon>Gammaproteobacteria</taxon>
        <taxon>Alteromonadales</taxon>
        <taxon>Pseudoalteromonadaceae</taxon>
        <taxon>Pseudoalteromonas</taxon>
    </lineage>
</organism>
<feature type="domain" description="DUF2383" evidence="1">
    <location>
        <begin position="12"/>
        <end position="116"/>
    </location>
</feature>
<gene>
    <name evidence="2" type="ORF">WAE96_16400</name>
</gene>
<protein>
    <submittedName>
        <fullName evidence="2">PA2169 family four-helix-bundle protein</fullName>
    </submittedName>
</protein>
<evidence type="ECO:0000313" key="2">
    <source>
        <dbReference type="EMBL" id="MEI4551256.1"/>
    </source>
</evidence>
<dbReference type="Gene3D" id="1.20.1260.10">
    <property type="match status" value="1"/>
</dbReference>
<dbReference type="Proteomes" id="UP001382455">
    <property type="component" value="Unassembled WGS sequence"/>
</dbReference>
<proteinExistence type="predicted"/>
<sequence length="148" mass="16669">MSNSNYNLTPVKELVKVLNGGIEFYKEAKTKVSSQSLEIIFDRMISEKERAAAELQPLVVLDEGEVETDSDLVVSMRETYTKVLSVVSTDKEHTYIAQLEEVEDRVLDKIEAALEEPLPAPYFSTLKLIQNSMQACHDEMKALQEVTA</sequence>
<dbReference type="Pfam" id="PF09537">
    <property type="entry name" value="DUF2383"/>
    <property type="match status" value="1"/>
</dbReference>
<dbReference type="NCBIfam" id="TIGR02284">
    <property type="entry name" value="PA2169 family four-helix-bundle protein"/>
    <property type="match status" value="1"/>
</dbReference>
<evidence type="ECO:0000259" key="1">
    <source>
        <dbReference type="Pfam" id="PF09537"/>
    </source>
</evidence>
<dbReference type="InterPro" id="IPR019052">
    <property type="entry name" value="DUF2383"/>
</dbReference>
<dbReference type="EMBL" id="JBAWKS010000002">
    <property type="protein sequence ID" value="MEI4551256.1"/>
    <property type="molecule type" value="Genomic_DNA"/>
</dbReference>
<dbReference type="RefSeq" id="WP_010558577.1">
    <property type="nucleotide sequence ID" value="NZ_JBAWKS010000002.1"/>
</dbReference>
<comment type="caution">
    <text evidence="2">The sequence shown here is derived from an EMBL/GenBank/DDBJ whole genome shotgun (WGS) entry which is preliminary data.</text>
</comment>
<name>A0ABU8EWJ8_9GAMM</name>
<dbReference type="InterPro" id="IPR012347">
    <property type="entry name" value="Ferritin-like"/>
</dbReference>
<reference evidence="2 3" key="1">
    <citation type="submission" date="2023-12" db="EMBL/GenBank/DDBJ databases">
        <title>Friends and Foes: Symbiotic and Algicidal bacterial influence on Karenia brevis blooms.</title>
        <authorList>
            <person name="Fei C."/>
            <person name="Mohamed A.R."/>
            <person name="Booker A."/>
            <person name="Arshad M."/>
            <person name="Klass S."/>
            <person name="Ahn S."/>
            <person name="Gilbert P.M."/>
            <person name="Heil C.A."/>
            <person name="Martinez J.M."/>
            <person name="Amin S.A."/>
        </authorList>
    </citation>
    <scope>NUCLEOTIDE SEQUENCE [LARGE SCALE GENOMIC DNA]</scope>
    <source>
        <strain evidence="2 3">CE15</strain>
    </source>
</reference>
<keyword evidence="3" id="KW-1185">Reference proteome</keyword>
<evidence type="ECO:0000313" key="3">
    <source>
        <dbReference type="Proteomes" id="UP001382455"/>
    </source>
</evidence>
<dbReference type="InterPro" id="IPR011971">
    <property type="entry name" value="CHP02284"/>
</dbReference>
<accession>A0ABU8EWJ8</accession>